<proteinExistence type="predicted"/>
<dbReference type="SUPFAM" id="SSF53850">
    <property type="entry name" value="Periplasmic binding protein-like II"/>
    <property type="match status" value="1"/>
</dbReference>
<dbReference type="AlphaFoldDB" id="A0A1Y1WZ18"/>
<feature type="transmembrane region" description="Helical" evidence="5">
    <location>
        <begin position="622"/>
        <end position="643"/>
    </location>
</feature>
<evidence type="ECO:0000313" key="7">
    <source>
        <dbReference type="EMBL" id="ORX78790.1"/>
    </source>
</evidence>
<dbReference type="GO" id="GO:0004930">
    <property type="term" value="F:G protein-coupled receptor activity"/>
    <property type="evidence" value="ECO:0007669"/>
    <property type="project" value="InterPro"/>
</dbReference>
<reference evidence="7 8" key="2">
    <citation type="submission" date="2016-08" db="EMBL/GenBank/DDBJ databases">
        <title>Pervasive Adenine N6-methylation of Active Genes in Fungi.</title>
        <authorList>
            <consortium name="DOE Joint Genome Institute"/>
            <person name="Mondo S.J."/>
            <person name="Dannebaum R.O."/>
            <person name="Kuo R.C."/>
            <person name="Labutti K."/>
            <person name="Haridas S."/>
            <person name="Kuo A."/>
            <person name="Salamov A."/>
            <person name="Ahrendt S.R."/>
            <person name="Lipzen A."/>
            <person name="Sullivan W."/>
            <person name="Andreopoulos W.B."/>
            <person name="Clum A."/>
            <person name="Lindquist E."/>
            <person name="Daum C."/>
            <person name="Ramamoorthy G.K."/>
            <person name="Gryganskyi A."/>
            <person name="Culley D."/>
            <person name="Magnuson J.K."/>
            <person name="James T.Y."/>
            <person name="O'Malley M.A."/>
            <person name="Stajich J.E."/>
            <person name="Spatafora J.W."/>
            <person name="Visel A."/>
            <person name="Grigoriev I.V."/>
        </authorList>
    </citation>
    <scope>NUCLEOTIDE SEQUENCE [LARGE SCALE GENOMIC DNA]</scope>
    <source>
        <strain evidence="7 8">S4</strain>
    </source>
</reference>
<dbReference type="OrthoDB" id="2157358at2759"/>
<dbReference type="Pfam" id="PF00003">
    <property type="entry name" value="7tm_3"/>
    <property type="match status" value="1"/>
</dbReference>
<evidence type="ECO:0000256" key="2">
    <source>
        <dbReference type="ARBA" id="ARBA00022692"/>
    </source>
</evidence>
<dbReference type="InterPro" id="IPR017978">
    <property type="entry name" value="GPCR_3_C"/>
</dbReference>
<evidence type="ECO:0000256" key="3">
    <source>
        <dbReference type="ARBA" id="ARBA00022989"/>
    </source>
</evidence>
<evidence type="ECO:0000313" key="8">
    <source>
        <dbReference type="Proteomes" id="UP000193944"/>
    </source>
</evidence>
<feature type="domain" description="G-protein coupled receptors family 3 profile" evidence="6">
    <location>
        <begin position="431"/>
        <end position="669"/>
    </location>
</feature>
<name>A0A1Y1WZ18_9FUNG</name>
<evidence type="ECO:0000256" key="4">
    <source>
        <dbReference type="ARBA" id="ARBA00023136"/>
    </source>
</evidence>
<dbReference type="Gene3D" id="3.40.190.10">
    <property type="entry name" value="Periplasmic binding protein-like II"/>
    <property type="match status" value="2"/>
</dbReference>
<feature type="transmembrane region" description="Helical" evidence="5">
    <location>
        <begin position="469"/>
        <end position="487"/>
    </location>
</feature>
<keyword evidence="3 5" id="KW-1133">Transmembrane helix</keyword>
<evidence type="ECO:0000256" key="5">
    <source>
        <dbReference type="SAM" id="Phobius"/>
    </source>
</evidence>
<dbReference type="GO" id="GO:0016020">
    <property type="term" value="C:membrane"/>
    <property type="evidence" value="ECO:0007669"/>
    <property type="project" value="UniProtKB-SubCell"/>
</dbReference>
<sequence>MAKYLKFLYRIIFFVILILIKFVHATNINILLLGYKINSIELFNDIVNQYNIYSKENNLDITINLNTYSNKNLTDEKKDFLSEVNSIIKDKKSKYDMYLYNTQYLSYYGSNFLNLRKEFSDEHLRLYNQSLNSCLYKATLVGLPLYRDYGVLYCNIKYLEKYNKEIPYTWNEMNKIILDIVKSEAEIGNSLLGYIPNLTEEDTTIASILEFIYSYRRNENDNFPSFTGRNTENALKKIKSIKNTTSSNELFNLNDNEVLNTISSGNALFARTWQLDTNYSTNSDIVKLSFIPGDQDGVSGSAIRTIGISISKYINNEKKKVAIDIIKFFTSYDIQKKITINYNRLSGIMSLYDEKDKNNEICQKVNCYLINRLQIIDIQSIIYVTNFSSLSSKFKEYLFNYLNDTISIQNVQSKLSDLISIHYINSNSFSGILIFIITSITIILILMSYLFLFNKFYGDKLNILNKKGWFLFIFGICMMLCYCYTTVGEIDNLNCFIRPILIIFGFSISILPIIIQLIINFPIKNNISKYFCENQFYIIIIYHSINILIWIIYGYYPLKTEYYVDHYNSGNLNFRRCECYSTLTNIFFIINILFYILLLIFGIFLVFIEWHLKTIRTYSKQIFLTLCFDLMFIIVLTILHFINITNQKYYYLFRILTILLWSFLHFFILYGISIIKIYLIPNNKSEESKTSVKEIIRRSISQKESEISQKESEISISTFRSSNGNDLKTNSVVEDDNIVINLKQYKSGVLSRLMKYHYSTEKKEKRNHVYNDSASTNLECVSEDY</sequence>
<accession>A0A1Y1WZ18</accession>
<feature type="transmembrane region" description="Helical" evidence="5">
    <location>
        <begin position="7"/>
        <end position="35"/>
    </location>
</feature>
<keyword evidence="2 5" id="KW-0812">Transmembrane</keyword>
<protein>
    <submittedName>
        <fullName evidence="7">Periplasmic binding protein-like II</fullName>
    </submittedName>
</protein>
<feature type="transmembrane region" description="Helical" evidence="5">
    <location>
        <begin position="432"/>
        <end position="457"/>
    </location>
</feature>
<feature type="transmembrane region" description="Helical" evidence="5">
    <location>
        <begin position="499"/>
        <end position="523"/>
    </location>
</feature>
<feature type="transmembrane region" description="Helical" evidence="5">
    <location>
        <begin position="535"/>
        <end position="556"/>
    </location>
</feature>
<dbReference type="EMBL" id="MCFG01000198">
    <property type="protein sequence ID" value="ORX78790.1"/>
    <property type="molecule type" value="Genomic_DNA"/>
</dbReference>
<reference evidence="7 8" key="1">
    <citation type="submission" date="2016-08" db="EMBL/GenBank/DDBJ databases">
        <title>A Parts List for Fungal Cellulosomes Revealed by Comparative Genomics.</title>
        <authorList>
            <consortium name="DOE Joint Genome Institute"/>
            <person name="Haitjema C.H."/>
            <person name="Gilmore S.P."/>
            <person name="Henske J.K."/>
            <person name="Solomon K.V."/>
            <person name="De Groot R."/>
            <person name="Kuo A."/>
            <person name="Mondo S.J."/>
            <person name="Salamov A.A."/>
            <person name="Labutti K."/>
            <person name="Zhao Z."/>
            <person name="Chiniquy J."/>
            <person name="Barry K."/>
            <person name="Brewer H.M."/>
            <person name="Purvine S.O."/>
            <person name="Wright A.T."/>
            <person name="Boxma B."/>
            <person name="Van Alen T."/>
            <person name="Hackstein J.H."/>
            <person name="Baker S.E."/>
            <person name="Grigoriev I.V."/>
            <person name="O'Malley M.A."/>
        </authorList>
    </citation>
    <scope>NUCLEOTIDE SEQUENCE [LARGE SCALE GENOMIC DNA]</scope>
    <source>
        <strain evidence="7 8">S4</strain>
    </source>
</reference>
<feature type="transmembrane region" description="Helical" evidence="5">
    <location>
        <begin position="649"/>
        <end position="679"/>
    </location>
</feature>
<gene>
    <name evidence="7" type="ORF">BCR32DRAFT_269886</name>
</gene>
<keyword evidence="4 5" id="KW-0472">Membrane</keyword>
<keyword evidence="8" id="KW-1185">Reference proteome</keyword>
<feature type="transmembrane region" description="Helical" evidence="5">
    <location>
        <begin position="586"/>
        <end position="610"/>
    </location>
</feature>
<evidence type="ECO:0000259" key="6">
    <source>
        <dbReference type="Pfam" id="PF00003"/>
    </source>
</evidence>
<evidence type="ECO:0000256" key="1">
    <source>
        <dbReference type="ARBA" id="ARBA00004141"/>
    </source>
</evidence>
<comment type="subcellular location">
    <subcellularLocation>
        <location evidence="1">Membrane</location>
        <topology evidence="1">Multi-pass membrane protein</topology>
    </subcellularLocation>
</comment>
<dbReference type="Proteomes" id="UP000193944">
    <property type="component" value="Unassembled WGS sequence"/>
</dbReference>
<organism evidence="7 8">
    <name type="scientific">Anaeromyces robustus</name>
    <dbReference type="NCBI Taxonomy" id="1754192"/>
    <lineage>
        <taxon>Eukaryota</taxon>
        <taxon>Fungi</taxon>
        <taxon>Fungi incertae sedis</taxon>
        <taxon>Chytridiomycota</taxon>
        <taxon>Chytridiomycota incertae sedis</taxon>
        <taxon>Neocallimastigomycetes</taxon>
        <taxon>Neocallimastigales</taxon>
        <taxon>Neocallimastigaceae</taxon>
        <taxon>Anaeromyces</taxon>
    </lineage>
</organism>
<comment type="caution">
    <text evidence="7">The sequence shown here is derived from an EMBL/GenBank/DDBJ whole genome shotgun (WGS) entry which is preliminary data.</text>
</comment>